<dbReference type="Proteomes" id="UP000278907">
    <property type="component" value="Unassembled WGS sequence"/>
</dbReference>
<sequence length="245" mass="28132">MSQDDEHIDALKNKKDAHRGGELNGCIWRVCGLKGHKYPENGRSYIQANHRKIYELDFTQGADHIRVTNVMRIYGSYSAHRNPTTRGNLWWFGQGSNFQNGYWPWSNQLHHILPIQALQEGLEKNPSAIELLLRAGYNINRGVNIIILPTNQRDGYAMRLPCHCGAHTSYNRHVSQIVNKVARRLLKAADPEGEHPTHAEMRGIKDELETWSAREFLVIVAWGRNYPGMKINEKKETQFAVPPRC</sequence>
<organism evidence="1 2">
    <name type="scientific">Corallococcus praedator</name>
    <dbReference type="NCBI Taxonomy" id="2316724"/>
    <lineage>
        <taxon>Bacteria</taxon>
        <taxon>Pseudomonadati</taxon>
        <taxon>Myxococcota</taxon>
        <taxon>Myxococcia</taxon>
        <taxon>Myxococcales</taxon>
        <taxon>Cystobacterineae</taxon>
        <taxon>Myxococcaceae</taxon>
        <taxon>Corallococcus</taxon>
    </lineage>
</organism>
<dbReference type="InterPro" id="IPR032871">
    <property type="entry name" value="AHH_dom_containing"/>
</dbReference>
<name>A0ABX9QFE1_9BACT</name>
<dbReference type="Pfam" id="PF14412">
    <property type="entry name" value="AHH"/>
    <property type="match status" value="1"/>
</dbReference>
<evidence type="ECO:0008006" key="3">
    <source>
        <dbReference type="Google" id="ProtNLM"/>
    </source>
</evidence>
<accession>A0ABX9QFE1</accession>
<proteinExistence type="predicted"/>
<dbReference type="RefSeq" id="WP_120584836.1">
    <property type="nucleotide sequence ID" value="NZ_RAWI01000150.1"/>
</dbReference>
<evidence type="ECO:0000313" key="1">
    <source>
        <dbReference type="EMBL" id="RKI06455.1"/>
    </source>
</evidence>
<protein>
    <recommendedName>
        <fullName evidence="3">HNH nuclease domain-containing protein</fullName>
    </recommendedName>
</protein>
<gene>
    <name evidence="1" type="ORF">D7Y13_20175</name>
</gene>
<reference evidence="1 2" key="1">
    <citation type="submission" date="2018-09" db="EMBL/GenBank/DDBJ databases">
        <authorList>
            <person name="Livingstone P.G."/>
            <person name="Whitworth D.E."/>
        </authorList>
    </citation>
    <scope>NUCLEOTIDE SEQUENCE [LARGE SCALE GENOMIC DNA]</scope>
    <source>
        <strain evidence="1 2">CA031B</strain>
    </source>
</reference>
<comment type="caution">
    <text evidence="1">The sequence shown here is derived from an EMBL/GenBank/DDBJ whole genome shotgun (WGS) entry which is preliminary data.</text>
</comment>
<dbReference type="EMBL" id="RAWI01000150">
    <property type="protein sequence ID" value="RKI06455.1"/>
    <property type="molecule type" value="Genomic_DNA"/>
</dbReference>
<evidence type="ECO:0000313" key="2">
    <source>
        <dbReference type="Proteomes" id="UP000278907"/>
    </source>
</evidence>
<keyword evidence="2" id="KW-1185">Reference proteome</keyword>